<evidence type="ECO:0000256" key="1">
    <source>
        <dbReference type="SAM" id="MobiDB-lite"/>
    </source>
</evidence>
<dbReference type="Proteomes" id="UP001149411">
    <property type="component" value="Unassembled WGS sequence"/>
</dbReference>
<keyword evidence="3" id="KW-1185">Reference proteome</keyword>
<organism evidence="2 3">
    <name type="scientific">Halorutilus salinus</name>
    <dbReference type="NCBI Taxonomy" id="2487751"/>
    <lineage>
        <taxon>Archaea</taxon>
        <taxon>Methanobacteriati</taxon>
        <taxon>Methanobacteriota</taxon>
        <taxon>Stenosarchaea group</taxon>
        <taxon>Halobacteria</taxon>
        <taxon>Halorutilales</taxon>
        <taxon>Halorutilaceae</taxon>
        <taxon>Halorutilus</taxon>
    </lineage>
</organism>
<feature type="region of interest" description="Disordered" evidence="1">
    <location>
        <begin position="1"/>
        <end position="20"/>
    </location>
</feature>
<proteinExistence type="predicted"/>
<dbReference type="RefSeq" id="WP_266088184.1">
    <property type="nucleotide sequence ID" value="NZ_RKLV01000011.1"/>
</dbReference>
<comment type="caution">
    <text evidence="2">The sequence shown here is derived from an EMBL/GenBank/DDBJ whole genome shotgun (WGS) entry which is preliminary data.</text>
</comment>
<reference evidence="2" key="1">
    <citation type="submission" date="2022-09" db="EMBL/GenBank/DDBJ databases">
        <title>Haloadaptaus new haloarchaeum isolated from saline soil.</title>
        <authorList>
            <person name="Duran-Viseras A."/>
            <person name="Sanchez-Porro C."/>
            <person name="Ventosa A."/>
        </authorList>
    </citation>
    <scope>NUCLEOTIDE SEQUENCE</scope>
    <source>
        <strain evidence="2">F3-133</strain>
    </source>
</reference>
<dbReference type="EMBL" id="RKLV01000011">
    <property type="protein sequence ID" value="MCX2819691.1"/>
    <property type="molecule type" value="Genomic_DNA"/>
</dbReference>
<evidence type="ECO:0000313" key="2">
    <source>
        <dbReference type="EMBL" id="MCX2819691.1"/>
    </source>
</evidence>
<dbReference type="AlphaFoldDB" id="A0A9Q4C7H6"/>
<gene>
    <name evidence="2" type="ORF">EGH25_10065</name>
</gene>
<evidence type="ECO:0000313" key="3">
    <source>
        <dbReference type="Proteomes" id="UP001149411"/>
    </source>
</evidence>
<accession>A0A9Q4C7H6</accession>
<feature type="compositionally biased region" description="Acidic residues" evidence="1">
    <location>
        <begin position="8"/>
        <end position="18"/>
    </location>
</feature>
<name>A0A9Q4C7H6_9EURY</name>
<sequence>MSSTVGVEAEEAEEAGDDVPERVLRKRHRLVDEAVATAVRRMEADDRQREILRRAAERTAERITEPFGSADGDAVESLFLD</sequence>
<protein>
    <submittedName>
        <fullName evidence="2">Uncharacterized protein</fullName>
    </submittedName>
</protein>
<feature type="region of interest" description="Disordered" evidence="1">
    <location>
        <begin position="62"/>
        <end position="81"/>
    </location>
</feature>